<evidence type="ECO:0000313" key="2">
    <source>
        <dbReference type="Proteomes" id="UP001057402"/>
    </source>
</evidence>
<organism evidence="1 2">
    <name type="scientific">Melastoma candidum</name>
    <dbReference type="NCBI Taxonomy" id="119954"/>
    <lineage>
        <taxon>Eukaryota</taxon>
        <taxon>Viridiplantae</taxon>
        <taxon>Streptophyta</taxon>
        <taxon>Embryophyta</taxon>
        <taxon>Tracheophyta</taxon>
        <taxon>Spermatophyta</taxon>
        <taxon>Magnoliopsida</taxon>
        <taxon>eudicotyledons</taxon>
        <taxon>Gunneridae</taxon>
        <taxon>Pentapetalae</taxon>
        <taxon>rosids</taxon>
        <taxon>malvids</taxon>
        <taxon>Myrtales</taxon>
        <taxon>Melastomataceae</taxon>
        <taxon>Melastomatoideae</taxon>
        <taxon>Melastomateae</taxon>
        <taxon>Melastoma</taxon>
    </lineage>
</organism>
<evidence type="ECO:0000313" key="1">
    <source>
        <dbReference type="EMBL" id="KAI4377388.1"/>
    </source>
</evidence>
<accession>A0ACB9RIX6</accession>
<dbReference type="Proteomes" id="UP001057402">
    <property type="component" value="Chromosome 4"/>
</dbReference>
<sequence>MLLVQKRRALGLEVGQRKPPNMIFLGNPETGKTMVARILGKMLHSVGILQTDKVTEAQRTDLVGGCVRRTGPKTRKKIKQAKGGILFMDEAID</sequence>
<reference evidence="2" key="1">
    <citation type="journal article" date="2023" name="Front. Plant Sci.">
        <title>Chromosomal-level genome assembly of Melastoma candidum provides insights into trichome evolution.</title>
        <authorList>
            <person name="Zhong Y."/>
            <person name="Wu W."/>
            <person name="Sun C."/>
            <person name="Zou P."/>
            <person name="Liu Y."/>
            <person name="Dai S."/>
            <person name="Zhou R."/>
        </authorList>
    </citation>
    <scope>NUCLEOTIDE SEQUENCE [LARGE SCALE GENOMIC DNA]</scope>
</reference>
<protein>
    <submittedName>
        <fullName evidence="1">Uncharacterized protein</fullName>
    </submittedName>
</protein>
<gene>
    <name evidence="1" type="ORF">MLD38_015022</name>
</gene>
<proteinExistence type="predicted"/>
<keyword evidence="2" id="KW-1185">Reference proteome</keyword>
<comment type="caution">
    <text evidence="1">The sequence shown here is derived from an EMBL/GenBank/DDBJ whole genome shotgun (WGS) entry which is preliminary data.</text>
</comment>
<dbReference type="EMBL" id="CM042883">
    <property type="protein sequence ID" value="KAI4377388.1"/>
    <property type="molecule type" value="Genomic_DNA"/>
</dbReference>
<name>A0ACB9RIX6_9MYRT</name>